<sequence length="369" mass="41626">MTQRDLIVAALLAPESLSSLSMMDWDLLIRQGRRASLLARLAYLLVQNGEIDTVPGSPRLHLISALRMVERQDVAIRWEVDCIQKALADVGGKIILLKGAAYAMAGIPAAIGRTFSDTDILVSKHHLTEVESELMLHGWQGTHHDEYDQRYYRRWMHEIPPMRHVRRGTIIDVHHTILPETARIKVNTPALLEAVVALPGYTNLFVLKPVEMLLHSATHLFHEGGLENGLRDLFDLDSMFRYFGDDPGFWSALVPRAAELGLTRPLYYAIRFSTSMLDTPIPKDVIRAAKIGKPPQIIARLMDFCYLRALRPAHGSCTTPGTGLARAALYIRSHWIRMPFPLLAYHLARKAFLRPKQLPVETAITPKEE</sequence>
<dbReference type="AlphaFoldDB" id="A0A1A8Y2J1"/>
<evidence type="ECO:0000313" key="2">
    <source>
        <dbReference type="Proteomes" id="UP000199600"/>
    </source>
</evidence>
<dbReference type="Pfam" id="PF14907">
    <property type="entry name" value="NTP_transf_5"/>
    <property type="match status" value="1"/>
</dbReference>
<dbReference type="EMBL" id="FLQY01000360">
    <property type="protein sequence ID" value="SBT10608.1"/>
    <property type="molecule type" value="Genomic_DNA"/>
</dbReference>
<protein>
    <recommendedName>
        <fullName evidence="3">Nucleotidyltransferase family protein</fullName>
    </recommendedName>
</protein>
<reference evidence="1 2" key="1">
    <citation type="submission" date="2016-06" db="EMBL/GenBank/DDBJ databases">
        <authorList>
            <person name="Kjaerup R.B."/>
            <person name="Dalgaard T.S."/>
            <person name="Juul-Madsen H.R."/>
        </authorList>
    </citation>
    <scope>NUCLEOTIDE SEQUENCE [LARGE SCALE GENOMIC DNA]</scope>
    <source>
        <strain evidence="1">2</strain>
    </source>
</reference>
<evidence type="ECO:0000313" key="1">
    <source>
        <dbReference type="EMBL" id="SBT10608.1"/>
    </source>
</evidence>
<proteinExistence type="predicted"/>
<keyword evidence="2" id="KW-1185">Reference proteome</keyword>
<dbReference type="Proteomes" id="UP000199600">
    <property type="component" value="Unassembled WGS sequence"/>
</dbReference>
<evidence type="ECO:0008006" key="3">
    <source>
        <dbReference type="Google" id="ProtNLM"/>
    </source>
</evidence>
<dbReference type="RefSeq" id="WP_186412186.1">
    <property type="nucleotide sequence ID" value="NZ_FLQY01000360.1"/>
</dbReference>
<gene>
    <name evidence="1" type="ORF">PROAA_580012</name>
</gene>
<organism evidence="1 2">
    <name type="scientific">Candidatus Propionivibrio aalborgensis</name>
    <dbReference type="NCBI Taxonomy" id="1860101"/>
    <lineage>
        <taxon>Bacteria</taxon>
        <taxon>Pseudomonadati</taxon>
        <taxon>Pseudomonadota</taxon>
        <taxon>Betaproteobacteria</taxon>
        <taxon>Rhodocyclales</taxon>
        <taxon>Rhodocyclaceae</taxon>
        <taxon>Propionivibrio</taxon>
    </lineage>
</organism>
<dbReference type="InterPro" id="IPR039498">
    <property type="entry name" value="NTP_transf_5"/>
</dbReference>
<name>A0A1A8Y2J1_9RHOO</name>
<accession>A0A1A8Y2J1</accession>